<feature type="chain" id="PRO_5016458484" evidence="1">
    <location>
        <begin position="21"/>
        <end position="126"/>
    </location>
</feature>
<dbReference type="Gene3D" id="2.60.120.380">
    <property type="match status" value="1"/>
</dbReference>
<gene>
    <name evidence="2" type="ORF">AB432_006265</name>
</gene>
<reference evidence="2 3" key="1">
    <citation type="journal article" date="2015" name="Genome Announc.">
        <title>Draft Genome Sequence of Brevibacillus brevis DZQ7, a Plant Growth-Promoting Rhizobacterium with Broad-Spectrum Antimicrobial Activity.</title>
        <authorList>
            <person name="Hou Q."/>
            <person name="Wang C."/>
            <person name="Hou X."/>
            <person name="Xia Z."/>
            <person name="Ye J."/>
            <person name="Liu K."/>
            <person name="Liu H."/>
            <person name="Wang J."/>
            <person name="Guo H."/>
            <person name="Yu X."/>
            <person name="Yang Y."/>
            <person name="Du B."/>
            <person name="Ding Y."/>
        </authorList>
    </citation>
    <scope>NUCLEOTIDE SEQUENCE [LARGE SCALE GENOMIC DNA]</scope>
    <source>
        <strain evidence="2 3">DZQ7</strain>
    </source>
</reference>
<accession>A0A2Z4ME63</accession>
<protein>
    <submittedName>
        <fullName evidence="2">Uncharacterized protein</fullName>
    </submittedName>
</protein>
<evidence type="ECO:0000313" key="2">
    <source>
        <dbReference type="EMBL" id="AWX54651.1"/>
    </source>
</evidence>
<organism evidence="2 3">
    <name type="scientific">Brevibacillus brevis</name>
    <name type="common">Bacillus brevis</name>
    <dbReference type="NCBI Taxonomy" id="1393"/>
    <lineage>
        <taxon>Bacteria</taxon>
        <taxon>Bacillati</taxon>
        <taxon>Bacillota</taxon>
        <taxon>Bacilli</taxon>
        <taxon>Bacillales</taxon>
        <taxon>Paenibacillaceae</taxon>
        <taxon>Brevibacillus</taxon>
    </lineage>
</organism>
<sequence length="126" mass="13470">MKKILLALTLVFALSSSAFAANTETEPNDTIATADTLEVNSSISGKADNSDVDIFVFVANQTGKMKTNLTNKNQSVVPYVVLASDKTTSLAESSGEAEFEVVAGETYYIKLISFGKSDYTLSLNNL</sequence>
<proteinExistence type="predicted"/>
<dbReference type="RefSeq" id="WP_048031501.1">
    <property type="nucleotide sequence ID" value="NZ_CP030117.1"/>
</dbReference>
<dbReference type="AlphaFoldDB" id="A0A2Z4ME63"/>
<feature type="signal peptide" evidence="1">
    <location>
        <begin position="1"/>
        <end position="20"/>
    </location>
</feature>
<evidence type="ECO:0000256" key="1">
    <source>
        <dbReference type="SAM" id="SignalP"/>
    </source>
</evidence>
<dbReference type="SUPFAM" id="SSF89260">
    <property type="entry name" value="Collagen-binding domain"/>
    <property type="match status" value="1"/>
</dbReference>
<dbReference type="Proteomes" id="UP000036061">
    <property type="component" value="Chromosome"/>
</dbReference>
<dbReference type="EMBL" id="CP030117">
    <property type="protein sequence ID" value="AWX54651.1"/>
    <property type="molecule type" value="Genomic_DNA"/>
</dbReference>
<evidence type="ECO:0000313" key="3">
    <source>
        <dbReference type="Proteomes" id="UP000036061"/>
    </source>
</evidence>
<keyword evidence="1" id="KW-0732">Signal</keyword>
<name>A0A2Z4ME63_BREBE</name>